<name>A0ABW0TBN4_9HYPH</name>
<organism evidence="2 3">
    <name type="scientific">Nitratireductor kimnyeongensis</name>
    <dbReference type="NCBI Taxonomy" id="430679"/>
    <lineage>
        <taxon>Bacteria</taxon>
        <taxon>Pseudomonadati</taxon>
        <taxon>Pseudomonadota</taxon>
        <taxon>Alphaproteobacteria</taxon>
        <taxon>Hyphomicrobiales</taxon>
        <taxon>Phyllobacteriaceae</taxon>
        <taxon>Nitratireductor</taxon>
    </lineage>
</organism>
<dbReference type="Proteomes" id="UP001596107">
    <property type="component" value="Unassembled WGS sequence"/>
</dbReference>
<dbReference type="EMBL" id="JBHSNB010000002">
    <property type="protein sequence ID" value="MFC5586056.1"/>
    <property type="molecule type" value="Genomic_DNA"/>
</dbReference>
<dbReference type="RefSeq" id="WP_223020723.1">
    <property type="nucleotide sequence ID" value="NZ_CP078143.1"/>
</dbReference>
<evidence type="ECO:0000313" key="2">
    <source>
        <dbReference type="EMBL" id="MFC5586056.1"/>
    </source>
</evidence>
<dbReference type="Pfam" id="PF16156">
    <property type="entry name" value="DUF4864"/>
    <property type="match status" value="1"/>
</dbReference>
<sequence>MKNFLPTLTLTLLSPAFVFAGEAEIRATQSSIRSQIEALQAGEYGLAYSYAAPNIRELFPTVEQFTDTVTRGYQPVYRPRSFAFGRAIEPDATTVVQRVLATGPNGNSYEAVYTLQRQPDGIYRISAVRLREARDLAI</sequence>
<evidence type="ECO:0000256" key="1">
    <source>
        <dbReference type="SAM" id="SignalP"/>
    </source>
</evidence>
<reference evidence="3" key="1">
    <citation type="journal article" date="2019" name="Int. J. Syst. Evol. Microbiol.">
        <title>The Global Catalogue of Microorganisms (GCM) 10K type strain sequencing project: providing services to taxonomists for standard genome sequencing and annotation.</title>
        <authorList>
            <consortium name="The Broad Institute Genomics Platform"/>
            <consortium name="The Broad Institute Genome Sequencing Center for Infectious Disease"/>
            <person name="Wu L."/>
            <person name="Ma J."/>
        </authorList>
    </citation>
    <scope>NUCLEOTIDE SEQUENCE [LARGE SCALE GENOMIC DNA]</scope>
    <source>
        <strain evidence="3">JCM 3366</strain>
    </source>
</reference>
<gene>
    <name evidence="2" type="ORF">ACFPOD_13135</name>
</gene>
<feature type="chain" id="PRO_5046753334" evidence="1">
    <location>
        <begin position="21"/>
        <end position="138"/>
    </location>
</feature>
<feature type="signal peptide" evidence="1">
    <location>
        <begin position="1"/>
        <end position="20"/>
    </location>
</feature>
<comment type="caution">
    <text evidence="2">The sequence shown here is derived from an EMBL/GenBank/DDBJ whole genome shotgun (WGS) entry which is preliminary data.</text>
</comment>
<protein>
    <submittedName>
        <fullName evidence="2">DUF4864 domain-containing protein</fullName>
    </submittedName>
</protein>
<accession>A0ABW0TBN4</accession>
<evidence type="ECO:0000313" key="3">
    <source>
        <dbReference type="Proteomes" id="UP001596107"/>
    </source>
</evidence>
<keyword evidence="1" id="KW-0732">Signal</keyword>
<dbReference type="InterPro" id="IPR032347">
    <property type="entry name" value="DUF4864"/>
</dbReference>
<keyword evidence="3" id="KW-1185">Reference proteome</keyword>
<proteinExistence type="predicted"/>